<dbReference type="Pfam" id="PF00593">
    <property type="entry name" value="TonB_dep_Rec_b-barrel"/>
    <property type="match status" value="1"/>
</dbReference>
<evidence type="ECO:0000256" key="3">
    <source>
        <dbReference type="ARBA" id="ARBA00022452"/>
    </source>
</evidence>
<keyword evidence="3 8" id="KW-1134">Transmembrane beta strand</keyword>
<keyword evidence="13" id="KW-1185">Reference proteome</keyword>
<comment type="similarity">
    <text evidence="8 9">Belongs to the TonB-dependent receptor family.</text>
</comment>
<dbReference type="NCBIfam" id="TIGR04056">
    <property type="entry name" value="OMP_RagA_SusC"/>
    <property type="match status" value="1"/>
</dbReference>
<dbReference type="Gene3D" id="2.170.130.10">
    <property type="entry name" value="TonB-dependent receptor, plug domain"/>
    <property type="match status" value="1"/>
</dbReference>
<feature type="domain" description="TonB-dependent receptor plug" evidence="11">
    <location>
        <begin position="135"/>
        <end position="247"/>
    </location>
</feature>
<keyword evidence="2 8" id="KW-0813">Transport</keyword>
<dbReference type="InterPro" id="IPR000531">
    <property type="entry name" value="Beta-barrel_TonB"/>
</dbReference>
<dbReference type="Gene3D" id="2.40.170.20">
    <property type="entry name" value="TonB-dependent receptor, beta-barrel domain"/>
    <property type="match status" value="1"/>
</dbReference>
<evidence type="ECO:0000256" key="4">
    <source>
        <dbReference type="ARBA" id="ARBA00022692"/>
    </source>
</evidence>
<keyword evidence="12" id="KW-0675">Receptor</keyword>
<protein>
    <submittedName>
        <fullName evidence="12">TonB-dependent receptor</fullName>
    </submittedName>
</protein>
<evidence type="ECO:0000259" key="11">
    <source>
        <dbReference type="Pfam" id="PF07715"/>
    </source>
</evidence>
<keyword evidence="7 8" id="KW-0998">Cell outer membrane</keyword>
<evidence type="ECO:0000313" key="13">
    <source>
        <dbReference type="Proteomes" id="UP000753961"/>
    </source>
</evidence>
<dbReference type="Gene3D" id="2.60.40.1120">
    <property type="entry name" value="Carboxypeptidase-like, regulatory domain"/>
    <property type="match status" value="1"/>
</dbReference>
<dbReference type="Pfam" id="PF13715">
    <property type="entry name" value="CarbopepD_reg_2"/>
    <property type="match status" value="1"/>
</dbReference>
<dbReference type="InterPro" id="IPR012910">
    <property type="entry name" value="Plug_dom"/>
</dbReference>
<evidence type="ECO:0000259" key="10">
    <source>
        <dbReference type="Pfam" id="PF00593"/>
    </source>
</evidence>
<dbReference type="InterPro" id="IPR036942">
    <property type="entry name" value="Beta-barrel_TonB_sf"/>
</dbReference>
<dbReference type="RefSeq" id="WP_222580740.1">
    <property type="nucleotide sequence ID" value="NZ_JAHVHU010000012.1"/>
</dbReference>
<dbReference type="GO" id="GO:0009279">
    <property type="term" value="C:cell outer membrane"/>
    <property type="evidence" value="ECO:0007669"/>
    <property type="project" value="UniProtKB-SubCell"/>
</dbReference>
<dbReference type="InterPro" id="IPR023996">
    <property type="entry name" value="TonB-dep_OMP_SusC/RagA"/>
</dbReference>
<gene>
    <name evidence="12" type="ORF">KUV50_13695</name>
</gene>
<dbReference type="AlphaFoldDB" id="A0A953LC60"/>
<evidence type="ECO:0000256" key="9">
    <source>
        <dbReference type="RuleBase" id="RU003357"/>
    </source>
</evidence>
<evidence type="ECO:0000256" key="8">
    <source>
        <dbReference type="PROSITE-ProRule" id="PRU01360"/>
    </source>
</evidence>
<proteinExistence type="inferred from homology"/>
<dbReference type="NCBIfam" id="TIGR04057">
    <property type="entry name" value="SusC_RagA_signa"/>
    <property type="match status" value="1"/>
</dbReference>
<organism evidence="12 13">
    <name type="scientific">Membranihabitans marinus</name>
    <dbReference type="NCBI Taxonomy" id="1227546"/>
    <lineage>
        <taxon>Bacteria</taxon>
        <taxon>Pseudomonadati</taxon>
        <taxon>Bacteroidota</taxon>
        <taxon>Saprospiria</taxon>
        <taxon>Saprospirales</taxon>
        <taxon>Saprospiraceae</taxon>
        <taxon>Membranihabitans</taxon>
    </lineage>
</organism>
<dbReference type="Pfam" id="PF07715">
    <property type="entry name" value="Plug"/>
    <property type="match status" value="1"/>
</dbReference>
<dbReference type="InterPro" id="IPR039426">
    <property type="entry name" value="TonB-dep_rcpt-like"/>
</dbReference>
<dbReference type="InterPro" id="IPR037066">
    <property type="entry name" value="Plug_dom_sf"/>
</dbReference>
<dbReference type="EMBL" id="JAHVHU010000012">
    <property type="protein sequence ID" value="MBY5959201.1"/>
    <property type="molecule type" value="Genomic_DNA"/>
</dbReference>
<comment type="subcellular location">
    <subcellularLocation>
        <location evidence="1 8">Cell outer membrane</location>
        <topology evidence="1 8">Multi-pass membrane protein</topology>
    </subcellularLocation>
</comment>
<evidence type="ECO:0000256" key="2">
    <source>
        <dbReference type="ARBA" id="ARBA00022448"/>
    </source>
</evidence>
<dbReference type="SUPFAM" id="SSF49464">
    <property type="entry name" value="Carboxypeptidase regulatory domain-like"/>
    <property type="match status" value="1"/>
</dbReference>
<keyword evidence="6 8" id="KW-0472">Membrane</keyword>
<reference evidence="12" key="1">
    <citation type="submission" date="2021-06" db="EMBL/GenBank/DDBJ databases">
        <title>44 bacteria genomes isolated from Dapeng, Shenzhen.</title>
        <authorList>
            <person name="Zheng W."/>
            <person name="Yu S."/>
            <person name="Huang Y."/>
        </authorList>
    </citation>
    <scope>NUCLEOTIDE SEQUENCE</scope>
    <source>
        <strain evidence="12">DP5N28-2</strain>
    </source>
</reference>
<sequence length="1059" mass="117770">MIQLIVRKILLIGIVFGLIVPVQAEYIPLVNNDVMYAESPPPPIDISGIIRDSQGEALIGVNVLVKGSTKGTSTDVEGAFTLSDVAEDAILVISYVGYQTKEVPIDGRAIIQITLDEDLQQLEEVVVVGYGTQKKQDLTGAIDNVNFDKDVGTRPVANVQQMLQGLTPNLNLSINNGGGEPGATQNINIRGLGTLTGSGGEPYILLDGIPITVSEMNGINPSDISDISILKDAASAAIYGSRGAYGVILITTKRGEKREKVKFDISSNVAFASPTRLPEMMNSLQFIDAINTSNINAFGSPYYKDDVIQRTKDYIDGKLKTEAQPNETGTGWQSNANNDFYDIFFKENVPRQQHRVSLSGGSATNTFYLSGSYYDQIGNFNFADNEYDRFNFTGNWNSRVNDWLSFDMSAKYSKENRNFPSGGYGGYDKNIFYHQISRLRPIQGLYDPDGNLILADALRLQKSGYTDNVKNRTILQIGTNIEPVTGWVTRFTYNYKLNNENQKKTRLRNFLFQPDGTSDNVGFNPDDFSRYFESGNTQVMNVTTSYDKSIGGHNFVAMAGYEQQLVQWENLSGRKTNLITANIPTISTATGEDYIGDGASQYSQQGVFARLTYNYKSKYLVKATGRYDGSSFFREGKQWGFFPSVEVGYNIAKEEFWPVSSVNTFKLRANWGELGNHDPRLANRFVELLPSGSTSWLIGGQRPNVIRAPGIISPSLTWETVTTKNFGFDVALFENKIEGSFDLYNRTTSDMIGPVESLPEVLGVGAPAENNAALETRGWELSARYRGAVGKVSYRAGFNIGDNKTVVQKYRNPTGILSNWREGEEVGEIWGYTTVGYFKTDDEAENAPDQSLFWSRWGAGDVQYADVNGDGVINNGKNTLEDHGDLKIIGNNRPRYNFGINLGVNFAGFDLSLLFQGIGKRDFLFSRNSNLFYGFRGSQWQNSWITSALDYWTPENTDAYFPKPYLNNEHLKNTREQTKYLQDASYMRLKNIQLGYTLPSSVMNRVGLRNVQLVFSGENLLTFTKLWESYDPEALGGGWGQGKIFPLQKVLSVGLNVGL</sequence>
<name>A0A953LC60_9BACT</name>
<evidence type="ECO:0000256" key="1">
    <source>
        <dbReference type="ARBA" id="ARBA00004571"/>
    </source>
</evidence>
<dbReference type="InterPro" id="IPR008969">
    <property type="entry name" value="CarboxyPept-like_regulatory"/>
</dbReference>
<dbReference type="PROSITE" id="PS52016">
    <property type="entry name" value="TONB_DEPENDENT_REC_3"/>
    <property type="match status" value="1"/>
</dbReference>
<evidence type="ECO:0000256" key="6">
    <source>
        <dbReference type="ARBA" id="ARBA00023136"/>
    </source>
</evidence>
<dbReference type="InterPro" id="IPR023997">
    <property type="entry name" value="TonB-dep_OMP_SusC/RagA_CS"/>
</dbReference>
<evidence type="ECO:0000256" key="7">
    <source>
        <dbReference type="ARBA" id="ARBA00023237"/>
    </source>
</evidence>
<evidence type="ECO:0000313" key="12">
    <source>
        <dbReference type="EMBL" id="MBY5959201.1"/>
    </source>
</evidence>
<dbReference type="SUPFAM" id="SSF56935">
    <property type="entry name" value="Porins"/>
    <property type="match status" value="1"/>
</dbReference>
<accession>A0A953LC60</accession>
<keyword evidence="5 9" id="KW-0798">TonB box</keyword>
<keyword evidence="4 8" id="KW-0812">Transmembrane</keyword>
<dbReference type="Proteomes" id="UP000753961">
    <property type="component" value="Unassembled WGS sequence"/>
</dbReference>
<evidence type="ECO:0000256" key="5">
    <source>
        <dbReference type="ARBA" id="ARBA00023077"/>
    </source>
</evidence>
<feature type="domain" description="TonB-dependent receptor-like beta-barrel" evidence="10">
    <location>
        <begin position="481"/>
        <end position="1020"/>
    </location>
</feature>
<comment type="caution">
    <text evidence="12">The sequence shown here is derived from an EMBL/GenBank/DDBJ whole genome shotgun (WGS) entry which is preliminary data.</text>
</comment>